<keyword evidence="5" id="KW-0732">Signal</keyword>
<dbReference type="Proteomes" id="UP001633002">
    <property type="component" value="Unassembled WGS sequence"/>
</dbReference>
<reference evidence="7 8" key="1">
    <citation type="submission" date="2024-09" db="EMBL/GenBank/DDBJ databases">
        <title>Chromosome-scale assembly of Riccia sorocarpa.</title>
        <authorList>
            <person name="Paukszto L."/>
        </authorList>
    </citation>
    <scope>NUCLEOTIDE SEQUENCE [LARGE SCALE GENOMIC DNA]</scope>
    <source>
        <strain evidence="7">LP-2024</strain>
        <tissue evidence="7">Aerial parts of the thallus</tissue>
    </source>
</reference>
<dbReference type="SUPFAM" id="SSF49503">
    <property type="entry name" value="Cupredoxins"/>
    <property type="match status" value="1"/>
</dbReference>
<sequence>MAAGIGKGNGFIFRPVYLLLCLMFAVHGTVATEISVGGTFGWQLGMDFESWASKVEINEGDTLSFEYTAGYHNVLLVTPDDYTNCIGDNALLDMSSGNDKFTVSPDATYYFICGIGEHCDYGMKVTIKVLDSNGTEHTGARRLITASSNKMVSRL</sequence>
<evidence type="ECO:0000259" key="6">
    <source>
        <dbReference type="PROSITE" id="PS51485"/>
    </source>
</evidence>
<keyword evidence="8" id="KW-1185">Reference proteome</keyword>
<evidence type="ECO:0000256" key="1">
    <source>
        <dbReference type="ARBA" id="ARBA00022723"/>
    </source>
</evidence>
<dbReference type="PROSITE" id="PS00196">
    <property type="entry name" value="COPPER_BLUE"/>
    <property type="match status" value="1"/>
</dbReference>
<dbReference type="InterPro" id="IPR039391">
    <property type="entry name" value="Phytocyanin-like"/>
</dbReference>
<evidence type="ECO:0000256" key="4">
    <source>
        <dbReference type="ARBA" id="ARBA00023180"/>
    </source>
</evidence>
<dbReference type="PANTHER" id="PTHR33021">
    <property type="entry name" value="BLUE COPPER PROTEIN"/>
    <property type="match status" value="1"/>
</dbReference>
<evidence type="ECO:0000256" key="5">
    <source>
        <dbReference type="SAM" id="SignalP"/>
    </source>
</evidence>
<comment type="caution">
    <text evidence="7">The sequence shown here is derived from an EMBL/GenBank/DDBJ whole genome shotgun (WGS) entry which is preliminary data.</text>
</comment>
<evidence type="ECO:0000313" key="8">
    <source>
        <dbReference type="Proteomes" id="UP001633002"/>
    </source>
</evidence>
<dbReference type="FunFam" id="2.60.40.420:FF:000034">
    <property type="entry name" value="Cupredoxin superfamily protein"/>
    <property type="match status" value="1"/>
</dbReference>
<evidence type="ECO:0000256" key="2">
    <source>
        <dbReference type="ARBA" id="ARBA00023008"/>
    </source>
</evidence>
<evidence type="ECO:0000313" key="7">
    <source>
        <dbReference type="EMBL" id="KAL3691396.1"/>
    </source>
</evidence>
<dbReference type="Pfam" id="PF02298">
    <property type="entry name" value="Cu_bind_like"/>
    <property type="match status" value="1"/>
</dbReference>
<keyword evidence="2" id="KW-0186">Copper</keyword>
<dbReference type="InterPro" id="IPR008972">
    <property type="entry name" value="Cupredoxin"/>
</dbReference>
<name>A0ABD3HKF2_9MARC</name>
<dbReference type="AlphaFoldDB" id="A0ABD3HKF2"/>
<gene>
    <name evidence="7" type="ORF">R1sor_005047</name>
</gene>
<proteinExistence type="predicted"/>
<dbReference type="EMBL" id="JBJQOH010000003">
    <property type="protein sequence ID" value="KAL3691396.1"/>
    <property type="molecule type" value="Genomic_DNA"/>
</dbReference>
<keyword evidence="1" id="KW-0479">Metal-binding</keyword>
<keyword evidence="3" id="KW-1015">Disulfide bond</keyword>
<dbReference type="CDD" id="cd04216">
    <property type="entry name" value="Phytocyanin"/>
    <property type="match status" value="1"/>
</dbReference>
<organism evidence="7 8">
    <name type="scientific">Riccia sorocarpa</name>
    <dbReference type="NCBI Taxonomy" id="122646"/>
    <lineage>
        <taxon>Eukaryota</taxon>
        <taxon>Viridiplantae</taxon>
        <taxon>Streptophyta</taxon>
        <taxon>Embryophyta</taxon>
        <taxon>Marchantiophyta</taxon>
        <taxon>Marchantiopsida</taxon>
        <taxon>Marchantiidae</taxon>
        <taxon>Marchantiales</taxon>
        <taxon>Ricciaceae</taxon>
        <taxon>Riccia</taxon>
    </lineage>
</organism>
<keyword evidence="4" id="KW-0325">Glycoprotein</keyword>
<dbReference type="GO" id="GO:0046872">
    <property type="term" value="F:metal ion binding"/>
    <property type="evidence" value="ECO:0007669"/>
    <property type="project" value="UniProtKB-KW"/>
</dbReference>
<dbReference type="Gene3D" id="2.60.40.420">
    <property type="entry name" value="Cupredoxins - blue copper proteins"/>
    <property type="match status" value="1"/>
</dbReference>
<dbReference type="PROSITE" id="PS51485">
    <property type="entry name" value="PHYTOCYANIN"/>
    <property type="match status" value="1"/>
</dbReference>
<feature type="chain" id="PRO_5044845421" description="Phytocyanin domain-containing protein" evidence="5">
    <location>
        <begin position="32"/>
        <end position="155"/>
    </location>
</feature>
<feature type="domain" description="Phytocyanin" evidence="6">
    <location>
        <begin position="32"/>
        <end position="131"/>
    </location>
</feature>
<dbReference type="InterPro" id="IPR028871">
    <property type="entry name" value="BlueCu_1_BS"/>
</dbReference>
<dbReference type="PANTHER" id="PTHR33021:SF499">
    <property type="entry name" value="OS12G0150500 PROTEIN"/>
    <property type="match status" value="1"/>
</dbReference>
<protein>
    <recommendedName>
        <fullName evidence="6">Phytocyanin domain-containing protein</fullName>
    </recommendedName>
</protein>
<evidence type="ECO:0000256" key="3">
    <source>
        <dbReference type="ARBA" id="ARBA00023157"/>
    </source>
</evidence>
<feature type="signal peptide" evidence="5">
    <location>
        <begin position="1"/>
        <end position="31"/>
    </location>
</feature>
<accession>A0ABD3HKF2</accession>
<dbReference type="InterPro" id="IPR003245">
    <property type="entry name" value="Phytocyanin_dom"/>
</dbReference>